<dbReference type="RefSeq" id="WP_068650671.1">
    <property type="nucleotide sequence ID" value="NZ_CP043611.1"/>
</dbReference>
<comment type="caution">
    <text evidence="1">The sequence shown here is derived from an EMBL/GenBank/DDBJ whole genome shotgun (WGS) entry which is preliminary data.</text>
</comment>
<evidence type="ECO:0000313" key="1">
    <source>
        <dbReference type="EMBL" id="OAB45157.1"/>
    </source>
</evidence>
<keyword evidence="2" id="KW-1185">Reference proteome</keyword>
<protein>
    <submittedName>
        <fullName evidence="1">Metal-binding protein</fullName>
    </submittedName>
</protein>
<dbReference type="Pfam" id="PF02620">
    <property type="entry name" value="YceD"/>
    <property type="match status" value="1"/>
</dbReference>
<proteinExistence type="predicted"/>
<reference evidence="1 2" key="1">
    <citation type="submission" date="2016-03" db="EMBL/GenBank/DDBJ databases">
        <title>Draft genome sequence of Paenibacillus antarcticus CECT 5836.</title>
        <authorList>
            <person name="Shin S.-K."/>
            <person name="Yi H."/>
        </authorList>
    </citation>
    <scope>NUCLEOTIDE SEQUENCE [LARGE SCALE GENOMIC DNA]</scope>
    <source>
        <strain evidence="1 2">CECT 5836</strain>
    </source>
</reference>
<dbReference type="InterPro" id="IPR003772">
    <property type="entry name" value="YceD"/>
</dbReference>
<sequence length="170" mass="19288">MQFEFRKIVKLDGPLHFHEQVNVDRAIKGRADILASELVHADLEVTYAGDDTVEVQGKLTGQVDMACSRCLTEVPKQLYIPFHEEFKLVKKQSEEIQDEDSDTIFVYDDVVDLIPFVEEAFLLYLPQISYCKASCKGLCQKCGSDLNVSTCNCDTKVVDPRLAVLKDFFE</sequence>
<organism evidence="1 2">
    <name type="scientific">Paenibacillus antarcticus</name>
    <dbReference type="NCBI Taxonomy" id="253703"/>
    <lineage>
        <taxon>Bacteria</taxon>
        <taxon>Bacillati</taxon>
        <taxon>Bacillota</taxon>
        <taxon>Bacilli</taxon>
        <taxon>Bacillales</taxon>
        <taxon>Paenibacillaceae</taxon>
        <taxon>Paenibacillus</taxon>
    </lineage>
</organism>
<dbReference type="AlphaFoldDB" id="A0A168MXG8"/>
<dbReference type="Proteomes" id="UP000077355">
    <property type="component" value="Unassembled WGS sequence"/>
</dbReference>
<dbReference type="PANTHER" id="PTHR34374:SF1">
    <property type="entry name" value="LARGE RIBOSOMAL RNA SUBUNIT ACCUMULATION PROTEIN YCED HOMOLOG 1, CHLOROPLASTIC"/>
    <property type="match status" value="1"/>
</dbReference>
<evidence type="ECO:0000313" key="2">
    <source>
        <dbReference type="Proteomes" id="UP000077355"/>
    </source>
</evidence>
<name>A0A168MXG8_9BACL</name>
<dbReference type="OrthoDB" id="9790372at2"/>
<gene>
    <name evidence="1" type="ORF">PBAT_14560</name>
</gene>
<accession>A0A168MXG8</accession>
<dbReference type="PANTHER" id="PTHR34374">
    <property type="entry name" value="LARGE RIBOSOMAL RNA SUBUNIT ACCUMULATION PROTEIN YCED HOMOLOG 1, CHLOROPLASTIC"/>
    <property type="match status" value="1"/>
</dbReference>
<dbReference type="EMBL" id="LVJI01000018">
    <property type="protein sequence ID" value="OAB45157.1"/>
    <property type="molecule type" value="Genomic_DNA"/>
</dbReference>